<feature type="region of interest" description="Disordered" evidence="1">
    <location>
        <begin position="425"/>
        <end position="460"/>
    </location>
</feature>
<feature type="region of interest" description="Disordered" evidence="1">
    <location>
        <begin position="323"/>
        <end position="363"/>
    </location>
</feature>
<proteinExistence type="predicted"/>
<sequence length="648" mass="65317">MSLHFNWSRLDETCAEALRQLINKRLAEVVERINSQHAASPSSGAVGSVLAAAKMSTTIPVPHSGVTGTATSSSTSPYGGGGGSAAVAGKSECLPNASSSISPETLAGFIANPASTAAGASANRWEPISNPSVSSTLMGVSTPHPSNTQAPYGSAGLTAFGAAAPASTAEMLPTGSAGGSGNSASGPPITAALPHNSGYHGGGATLLAADINSGNNGGEPSESVSFVAEPITVPAMGVYRTTVNSSSSYFVPASSTVAASCAAATSAAGGAAYVPGTVSAPPVPAAAESASRVPLIEYLEVGRVEWGTTPPFVEIVAFENAIDGPPGRTRQHLPQQQQGKGLFGGGRDGQGTGPETRGTSPYTVSHATSLDTLMTASTAAVEPVTGPAAVADNINENSNGLASRGHTGAKMLHLMIGSRPLLDGASADSSGAGGEVDMSSHRQPASSAPSQFPSQPEPVDSLASVLGPGGLYVRFHVTYGGAMHLSINMAVQHAIRLGAVALRVSLPMMFYLANLDLDCYLCVNMKDNMCEVWLEPGPLSPFVVNRLSITAVIGGDDDDDGSDLEGGRKNAGTGDYGASSADFYSPYGSSSISDGDGGEEGNGVYVNEREVSYFVLHELRAILRETLIAPHSIRIPLSFSGGGGGGGG</sequence>
<feature type="region of interest" description="Disordered" evidence="1">
    <location>
        <begin position="171"/>
        <end position="190"/>
    </location>
</feature>
<organism evidence="2 3">
    <name type="scientific">Leishmania naiffi</name>
    <dbReference type="NCBI Taxonomy" id="5678"/>
    <lineage>
        <taxon>Eukaryota</taxon>
        <taxon>Discoba</taxon>
        <taxon>Euglenozoa</taxon>
        <taxon>Kinetoplastea</taxon>
        <taxon>Metakinetoplastina</taxon>
        <taxon>Trypanosomatida</taxon>
        <taxon>Trypanosomatidae</taxon>
        <taxon>Leishmaniinae</taxon>
        <taxon>Leishmania</taxon>
        <taxon>Leishmania naiffi species complex</taxon>
    </lineage>
</organism>
<keyword evidence="3" id="KW-1185">Reference proteome</keyword>
<evidence type="ECO:0008006" key="4">
    <source>
        <dbReference type="Google" id="ProtNLM"/>
    </source>
</evidence>
<reference evidence="2 3" key="1">
    <citation type="submission" date="2024-02" db="EMBL/GenBank/DDBJ databases">
        <title>FIRST GENOME SEQUENCES OF Leishmania (Viannia) shawi, Leishmania (Viannia) lindenbergi AND Leishmania (Viannia) utingensis.</title>
        <authorList>
            <person name="Resadore F."/>
            <person name="Custodio M.G.F."/>
            <person name="Boite M.C."/>
            <person name="Cupolillo E."/>
            <person name="Ferreira G.E.M."/>
        </authorList>
    </citation>
    <scope>NUCLEOTIDE SEQUENCE [LARGE SCALE GENOMIC DNA]</scope>
    <source>
        <strain evidence="2 3">MDAS/BR/1979/M5533</strain>
    </source>
</reference>
<name>A0AAW3BIN7_9TRYP</name>
<dbReference type="AlphaFoldDB" id="A0AAW3BIN7"/>
<evidence type="ECO:0000313" key="3">
    <source>
        <dbReference type="Proteomes" id="UP001501274"/>
    </source>
</evidence>
<feature type="compositionally biased region" description="Gly residues" evidence="1">
    <location>
        <begin position="341"/>
        <end position="352"/>
    </location>
</feature>
<dbReference type="EMBL" id="JBAMZN010000030">
    <property type="protein sequence ID" value="KAL0522008.1"/>
    <property type="molecule type" value="Genomic_DNA"/>
</dbReference>
<evidence type="ECO:0000256" key="1">
    <source>
        <dbReference type="SAM" id="MobiDB-lite"/>
    </source>
</evidence>
<dbReference type="Proteomes" id="UP001501274">
    <property type="component" value="Unassembled WGS sequence"/>
</dbReference>
<protein>
    <recommendedName>
        <fullName evidence="4">SMP-LTD domain-containing protein</fullName>
    </recommendedName>
</protein>
<accession>A0AAW3BIN7</accession>
<evidence type="ECO:0000313" key="2">
    <source>
        <dbReference type="EMBL" id="KAL0522008.1"/>
    </source>
</evidence>
<feature type="region of interest" description="Disordered" evidence="1">
    <location>
        <begin position="60"/>
        <end position="86"/>
    </location>
</feature>
<comment type="caution">
    <text evidence="2">The sequence shown here is derived from an EMBL/GenBank/DDBJ whole genome shotgun (WGS) entry which is preliminary data.</text>
</comment>
<feature type="compositionally biased region" description="Low complexity" evidence="1">
    <location>
        <begin position="443"/>
        <end position="454"/>
    </location>
</feature>
<gene>
    <name evidence="2" type="ORF">Q4I28_005376</name>
</gene>
<feature type="compositionally biased region" description="Low complexity" evidence="1">
    <location>
        <begin position="64"/>
        <end position="77"/>
    </location>
</feature>